<reference evidence="1 2" key="1">
    <citation type="submission" date="2015-09" db="EMBL/GenBank/DDBJ databases">
        <title>Genome sequence of Oxobacter pfennigii DSM 3222.</title>
        <authorList>
            <person name="Poehlein A."/>
            <person name="Bengelsdorf F.R."/>
            <person name="Schiel-Bengelsdorf B."/>
            <person name="Duerre P."/>
            <person name="Daniel R."/>
        </authorList>
    </citation>
    <scope>NUCLEOTIDE SEQUENCE [LARGE SCALE GENOMIC DNA]</scope>
    <source>
        <strain evidence="1 2">DSM 3222</strain>
    </source>
</reference>
<evidence type="ECO:0000313" key="1">
    <source>
        <dbReference type="EMBL" id="KPU44841.1"/>
    </source>
</evidence>
<protein>
    <submittedName>
        <fullName evidence="1">Uncharacterized protein</fullName>
    </submittedName>
</protein>
<dbReference type="Proteomes" id="UP000050326">
    <property type="component" value="Unassembled WGS sequence"/>
</dbReference>
<proteinExistence type="predicted"/>
<dbReference type="EMBL" id="LKET01000028">
    <property type="protein sequence ID" value="KPU44841.1"/>
    <property type="molecule type" value="Genomic_DNA"/>
</dbReference>
<gene>
    <name evidence="1" type="ORF">OXPF_13160</name>
</gene>
<dbReference type="OrthoDB" id="2382413at2"/>
<organism evidence="1 2">
    <name type="scientific">Oxobacter pfennigii</name>
    <dbReference type="NCBI Taxonomy" id="36849"/>
    <lineage>
        <taxon>Bacteria</taxon>
        <taxon>Bacillati</taxon>
        <taxon>Bacillota</taxon>
        <taxon>Clostridia</taxon>
        <taxon>Eubacteriales</taxon>
        <taxon>Clostridiaceae</taxon>
        <taxon>Oxobacter</taxon>
    </lineage>
</organism>
<evidence type="ECO:0000313" key="2">
    <source>
        <dbReference type="Proteomes" id="UP000050326"/>
    </source>
</evidence>
<dbReference type="AlphaFoldDB" id="A0A0P8X205"/>
<dbReference type="STRING" id="36849.OXPF_13160"/>
<sequence>MYIILAFLFAFVLGYGLGRRRGKSQGIMLGLSYAPFEIRMESLKNNKCSICGDTINCDNSVSVIE</sequence>
<dbReference type="RefSeq" id="WP_054874404.1">
    <property type="nucleotide sequence ID" value="NZ_LKET01000028.1"/>
</dbReference>
<accession>A0A0P8X205</accession>
<name>A0A0P8X205_9CLOT</name>
<comment type="caution">
    <text evidence="1">The sequence shown here is derived from an EMBL/GenBank/DDBJ whole genome shotgun (WGS) entry which is preliminary data.</text>
</comment>
<keyword evidence="2" id="KW-1185">Reference proteome</keyword>